<comment type="caution">
    <text evidence="1">The sequence shown here is derived from an EMBL/GenBank/DDBJ whole genome shotgun (WGS) entry which is preliminary data.</text>
</comment>
<evidence type="ECO:0000313" key="1">
    <source>
        <dbReference type="EMBL" id="KAI6659949.1"/>
    </source>
</evidence>
<keyword evidence="2" id="KW-1185">Reference proteome</keyword>
<organism evidence="1 2">
    <name type="scientific">Oopsacas minuta</name>
    <dbReference type="NCBI Taxonomy" id="111878"/>
    <lineage>
        <taxon>Eukaryota</taxon>
        <taxon>Metazoa</taxon>
        <taxon>Porifera</taxon>
        <taxon>Hexactinellida</taxon>
        <taxon>Hexasterophora</taxon>
        <taxon>Lyssacinosida</taxon>
        <taxon>Leucopsacidae</taxon>
        <taxon>Oopsacas</taxon>
    </lineage>
</organism>
<dbReference type="Proteomes" id="UP001165289">
    <property type="component" value="Unassembled WGS sequence"/>
</dbReference>
<dbReference type="EMBL" id="JAKMXF010000044">
    <property type="protein sequence ID" value="KAI6659949.1"/>
    <property type="molecule type" value="Genomic_DNA"/>
</dbReference>
<protein>
    <submittedName>
        <fullName evidence="1">Uncharacterized protein</fullName>
    </submittedName>
</protein>
<accession>A0AAV7KHA0</accession>
<reference evidence="1 2" key="1">
    <citation type="journal article" date="2023" name="BMC Biol.">
        <title>The compact genome of the sponge Oopsacas minuta (Hexactinellida) is lacking key metazoan core genes.</title>
        <authorList>
            <person name="Santini S."/>
            <person name="Schenkelaars Q."/>
            <person name="Jourda C."/>
            <person name="Duchesne M."/>
            <person name="Belahbib H."/>
            <person name="Rocher C."/>
            <person name="Selva M."/>
            <person name="Riesgo A."/>
            <person name="Vervoort M."/>
            <person name="Leys S.P."/>
            <person name="Kodjabachian L."/>
            <person name="Le Bivic A."/>
            <person name="Borchiellini C."/>
            <person name="Claverie J.M."/>
            <person name="Renard E."/>
        </authorList>
    </citation>
    <scope>NUCLEOTIDE SEQUENCE [LARGE SCALE GENOMIC DNA]</scope>
    <source>
        <strain evidence="1">SPO-2</strain>
    </source>
</reference>
<proteinExistence type="predicted"/>
<dbReference type="AlphaFoldDB" id="A0AAV7KHA0"/>
<sequence>MAEANDDHEKDLKFKRENKDWKFYGVDNIGQEDNPTPSTNTLFWYRAIEQSTYTEMVQSNQFPNEAAYGGIANNHKYVGKYLTNKSEANRIIEFNTVKLGLLSEYFTKNGINAPKPEDGAISYGLGLKGNKPVGKPLILFNDSMRKGDITWRVVDKKVPK</sequence>
<name>A0AAV7KHA0_9METZ</name>
<evidence type="ECO:0000313" key="2">
    <source>
        <dbReference type="Proteomes" id="UP001165289"/>
    </source>
</evidence>
<gene>
    <name evidence="1" type="ORF">LOD99_14289</name>
</gene>